<accession>A0AAU9VLT8</accession>
<evidence type="ECO:0000313" key="2">
    <source>
        <dbReference type="Proteomes" id="UP001159428"/>
    </source>
</evidence>
<evidence type="ECO:0000313" key="1">
    <source>
        <dbReference type="EMBL" id="CAH3033563.1"/>
    </source>
</evidence>
<proteinExistence type="predicted"/>
<name>A0AAU9VLT8_9CNID</name>
<comment type="caution">
    <text evidence="1">The sequence shown here is derived from an EMBL/GenBank/DDBJ whole genome shotgun (WGS) entry which is preliminary data.</text>
</comment>
<protein>
    <submittedName>
        <fullName evidence="1">Uncharacterized protein</fullName>
    </submittedName>
</protein>
<keyword evidence="2" id="KW-1185">Reference proteome</keyword>
<organism evidence="1 2">
    <name type="scientific">Pocillopora meandrina</name>
    <dbReference type="NCBI Taxonomy" id="46732"/>
    <lineage>
        <taxon>Eukaryota</taxon>
        <taxon>Metazoa</taxon>
        <taxon>Cnidaria</taxon>
        <taxon>Anthozoa</taxon>
        <taxon>Hexacorallia</taxon>
        <taxon>Scleractinia</taxon>
        <taxon>Astrocoeniina</taxon>
        <taxon>Pocilloporidae</taxon>
        <taxon>Pocillopora</taxon>
    </lineage>
</organism>
<dbReference type="Proteomes" id="UP001159428">
    <property type="component" value="Unassembled WGS sequence"/>
</dbReference>
<gene>
    <name evidence="1" type="ORF">PMEA_00010150</name>
</gene>
<sequence length="54" mass="6211">MIKDYRISPNGNADYCLREDLKIDGFENIWVDAQDLLTGVIANPPNRSQQQFLN</sequence>
<dbReference type="AlphaFoldDB" id="A0AAU9VLT8"/>
<dbReference type="EMBL" id="CALNXJ010000002">
    <property type="protein sequence ID" value="CAH3033563.1"/>
    <property type="molecule type" value="Genomic_DNA"/>
</dbReference>
<reference evidence="1 2" key="1">
    <citation type="submission" date="2022-05" db="EMBL/GenBank/DDBJ databases">
        <authorList>
            <consortium name="Genoscope - CEA"/>
            <person name="William W."/>
        </authorList>
    </citation>
    <scope>NUCLEOTIDE SEQUENCE [LARGE SCALE GENOMIC DNA]</scope>
</reference>